<feature type="non-terminal residue" evidence="1">
    <location>
        <position position="1"/>
    </location>
</feature>
<dbReference type="Proteomes" id="UP000789570">
    <property type="component" value="Unassembled WGS sequence"/>
</dbReference>
<reference evidence="1" key="1">
    <citation type="submission" date="2021-06" db="EMBL/GenBank/DDBJ databases">
        <authorList>
            <person name="Kallberg Y."/>
            <person name="Tangrot J."/>
            <person name="Rosling A."/>
        </authorList>
    </citation>
    <scope>NUCLEOTIDE SEQUENCE</scope>
    <source>
        <strain evidence="1">UK204</strain>
    </source>
</reference>
<protein>
    <submittedName>
        <fullName evidence="1">1820_t:CDS:1</fullName>
    </submittedName>
</protein>
<name>A0A9N9NFQ4_9GLOM</name>
<keyword evidence="2" id="KW-1185">Reference proteome</keyword>
<proteinExistence type="predicted"/>
<comment type="caution">
    <text evidence="1">The sequence shown here is derived from an EMBL/GenBank/DDBJ whole genome shotgun (WGS) entry which is preliminary data.</text>
</comment>
<accession>A0A9N9NFQ4</accession>
<dbReference type="EMBL" id="CAJVPQ010012105">
    <property type="protein sequence ID" value="CAG8730276.1"/>
    <property type="molecule type" value="Genomic_DNA"/>
</dbReference>
<feature type="non-terminal residue" evidence="1">
    <location>
        <position position="749"/>
    </location>
</feature>
<sequence length="749" mass="85637">IITEEQIKNKGEVLVPIELLSNYFSNKNAANKSLIIIKARTIVVPLFRDANLILEWIQKYIPSTGTKPVMLVETYGVRFTFCGRNDTIETLWNGGSAEQSNGILNRFKNFFSDRPKHDRNLHPIPFLACCPGTGKSRFLQELVNIIRDKALNSGDEDIASVLGNAVFLNVTYGNGTGVTDFDINIGAEASVALRILFSYFVHGNINVSFAKFRDTIIGRENSKQLTLALVLRTIYESKHERDKSINKLAIIVGIDEVNKVFDKDYDKFRDLVSAIGIASCDSEMFFVPVLAGTVEGPLQSIITKSMHPPLQLPLHLLDIEDMLKIACDLGFDQNFVYKDNLFRRMISDVGGQVRALEMFYEKISKASRTRGLKGIDLVDIMFSLESLLNERYAFRICANMITSVLANAILERPVHADDSPGKDERNQLITYKILKSNGILTLEPTGRRNNGFFYIRLPYLWVRLLIKNADNRSIHKFWHVLIDPDEPFYWQDWEIFNVKFWALRYCLFSALGHKHIELNELLKGARYSDNLDVDANVDIPDHESVNTHYLIHRFPPFNASNFSNDMLNTEGRTCNISLQDNSKIFKNGGGAEGDRFCFLITNGRPMFLSFQMKWREQDSANPEKIDDSLIKEEYEKSEKVAKEIGLDDNWILLILSNRESTYTKDLVPLNCAIVDKDNFNDFYGKIYSSRAQFFAAQDKVPINTARFCELRAIYRVGEKIANTIVEDRDNNKRKYIGDNDLCKRIKKFP</sequence>
<organism evidence="1 2">
    <name type="scientific">Funneliformis caledonium</name>
    <dbReference type="NCBI Taxonomy" id="1117310"/>
    <lineage>
        <taxon>Eukaryota</taxon>
        <taxon>Fungi</taxon>
        <taxon>Fungi incertae sedis</taxon>
        <taxon>Mucoromycota</taxon>
        <taxon>Glomeromycotina</taxon>
        <taxon>Glomeromycetes</taxon>
        <taxon>Glomerales</taxon>
        <taxon>Glomeraceae</taxon>
        <taxon>Funneliformis</taxon>
    </lineage>
</organism>
<dbReference type="AlphaFoldDB" id="A0A9N9NFQ4"/>
<evidence type="ECO:0000313" key="2">
    <source>
        <dbReference type="Proteomes" id="UP000789570"/>
    </source>
</evidence>
<gene>
    <name evidence="1" type="ORF">FCALED_LOCUS14941</name>
</gene>
<dbReference type="OrthoDB" id="2433727at2759"/>
<evidence type="ECO:0000313" key="1">
    <source>
        <dbReference type="EMBL" id="CAG8730276.1"/>
    </source>
</evidence>